<dbReference type="EnsemblMetazoa" id="GPAI012146-RA">
    <property type="protein sequence ID" value="GPAI012146-PA"/>
    <property type="gene ID" value="GPAI012146"/>
</dbReference>
<evidence type="ECO:0000313" key="2">
    <source>
        <dbReference type="Proteomes" id="UP000092445"/>
    </source>
</evidence>
<name>A0A1A9ZEF7_GLOPL</name>
<organism evidence="1 2">
    <name type="scientific">Glossina pallidipes</name>
    <name type="common">Tsetse fly</name>
    <dbReference type="NCBI Taxonomy" id="7398"/>
    <lineage>
        <taxon>Eukaryota</taxon>
        <taxon>Metazoa</taxon>
        <taxon>Ecdysozoa</taxon>
        <taxon>Arthropoda</taxon>
        <taxon>Hexapoda</taxon>
        <taxon>Insecta</taxon>
        <taxon>Pterygota</taxon>
        <taxon>Neoptera</taxon>
        <taxon>Endopterygota</taxon>
        <taxon>Diptera</taxon>
        <taxon>Brachycera</taxon>
        <taxon>Muscomorpha</taxon>
        <taxon>Hippoboscoidea</taxon>
        <taxon>Glossinidae</taxon>
        <taxon>Glossina</taxon>
    </lineage>
</organism>
<protein>
    <submittedName>
        <fullName evidence="1">Uncharacterized protein</fullName>
    </submittedName>
</protein>
<reference evidence="1" key="2">
    <citation type="submission" date="2020-05" db="UniProtKB">
        <authorList>
            <consortium name="EnsemblMetazoa"/>
        </authorList>
    </citation>
    <scope>IDENTIFICATION</scope>
    <source>
        <strain evidence="1">IAEA</strain>
    </source>
</reference>
<accession>A0A1A9ZEF7</accession>
<dbReference type="AlphaFoldDB" id="A0A1A9ZEF7"/>
<keyword evidence="2" id="KW-1185">Reference proteome</keyword>
<dbReference type="Proteomes" id="UP000092445">
    <property type="component" value="Unassembled WGS sequence"/>
</dbReference>
<sequence>MAMKRKKIEPKVLVEIKHVDESTAKAYTINAILKATDDADMEKIRIPNNSLKLKKKSHEWISIGTNKHDKDSPHNR</sequence>
<dbReference type="VEuPathDB" id="VectorBase:GPAI012146"/>
<evidence type="ECO:0000313" key="1">
    <source>
        <dbReference type="EnsemblMetazoa" id="GPAI012146-PA"/>
    </source>
</evidence>
<proteinExistence type="predicted"/>
<reference evidence="2" key="1">
    <citation type="submission" date="2014-03" db="EMBL/GenBank/DDBJ databases">
        <authorList>
            <person name="Aksoy S."/>
            <person name="Warren W."/>
            <person name="Wilson R.K."/>
        </authorList>
    </citation>
    <scope>NUCLEOTIDE SEQUENCE [LARGE SCALE GENOMIC DNA]</scope>
    <source>
        <strain evidence="2">IAEA</strain>
    </source>
</reference>